<organism evidence="4 5">
    <name type="scientific">Halosimplex aquaticum</name>
    <dbReference type="NCBI Taxonomy" id="3026162"/>
    <lineage>
        <taxon>Archaea</taxon>
        <taxon>Methanobacteriati</taxon>
        <taxon>Methanobacteriota</taxon>
        <taxon>Stenosarchaea group</taxon>
        <taxon>Halobacteria</taxon>
        <taxon>Halobacteriales</taxon>
        <taxon>Haloarculaceae</taxon>
        <taxon>Halosimplex</taxon>
    </lineage>
</organism>
<dbReference type="Proteomes" id="UP001596432">
    <property type="component" value="Unassembled WGS sequence"/>
</dbReference>
<keyword evidence="2" id="KW-1133">Transmembrane helix</keyword>
<name>A0ABD5XZJ6_9EURY</name>
<evidence type="ECO:0000256" key="2">
    <source>
        <dbReference type="SAM" id="Phobius"/>
    </source>
</evidence>
<dbReference type="InterPro" id="IPR018649">
    <property type="entry name" value="SHOCT"/>
</dbReference>
<feature type="domain" description="SHOCT" evidence="3">
    <location>
        <begin position="96"/>
        <end position="123"/>
    </location>
</feature>
<keyword evidence="2" id="KW-0472">Membrane</keyword>
<protein>
    <submittedName>
        <fullName evidence="4">SHOCT domain-containing protein</fullName>
    </submittedName>
</protein>
<feature type="compositionally biased region" description="Basic and acidic residues" evidence="1">
    <location>
        <begin position="1"/>
        <end position="14"/>
    </location>
</feature>
<dbReference type="AlphaFoldDB" id="A0ABD5XZJ6"/>
<dbReference type="GeneID" id="78818858"/>
<evidence type="ECO:0000256" key="1">
    <source>
        <dbReference type="SAM" id="MobiDB-lite"/>
    </source>
</evidence>
<feature type="compositionally biased region" description="Basic and acidic residues" evidence="1">
    <location>
        <begin position="78"/>
        <end position="91"/>
    </location>
</feature>
<evidence type="ECO:0000313" key="4">
    <source>
        <dbReference type="EMBL" id="MFC7138617.1"/>
    </source>
</evidence>
<reference evidence="4 5" key="1">
    <citation type="journal article" date="2019" name="Int. J. Syst. Evol. Microbiol.">
        <title>The Global Catalogue of Microorganisms (GCM) 10K type strain sequencing project: providing services to taxonomists for standard genome sequencing and annotation.</title>
        <authorList>
            <consortium name="The Broad Institute Genomics Platform"/>
            <consortium name="The Broad Institute Genome Sequencing Center for Infectious Disease"/>
            <person name="Wu L."/>
            <person name="Ma J."/>
        </authorList>
    </citation>
    <scope>NUCLEOTIDE SEQUENCE [LARGE SCALE GENOMIC DNA]</scope>
    <source>
        <strain evidence="4 5">XZYJT29</strain>
    </source>
</reference>
<feature type="transmembrane region" description="Helical" evidence="2">
    <location>
        <begin position="21"/>
        <end position="41"/>
    </location>
</feature>
<dbReference type="Pfam" id="PF09851">
    <property type="entry name" value="SHOCT"/>
    <property type="match status" value="1"/>
</dbReference>
<feature type="region of interest" description="Disordered" evidence="1">
    <location>
        <begin position="78"/>
        <end position="97"/>
    </location>
</feature>
<feature type="region of interest" description="Disordered" evidence="1">
    <location>
        <begin position="1"/>
        <end position="20"/>
    </location>
</feature>
<evidence type="ECO:0000259" key="3">
    <source>
        <dbReference type="Pfam" id="PF09851"/>
    </source>
</evidence>
<accession>A0ABD5XZJ6</accession>
<evidence type="ECO:0000313" key="5">
    <source>
        <dbReference type="Proteomes" id="UP001596432"/>
    </source>
</evidence>
<comment type="caution">
    <text evidence="4">The sequence shown here is derived from an EMBL/GenBank/DDBJ whole genome shotgun (WGS) entry which is preliminary data.</text>
</comment>
<keyword evidence="5" id="KW-1185">Reference proteome</keyword>
<dbReference type="RefSeq" id="WP_274324234.1">
    <property type="nucleotide sequence ID" value="NZ_CP118158.1"/>
</dbReference>
<dbReference type="EMBL" id="JBHTAS010000001">
    <property type="protein sequence ID" value="MFC7138617.1"/>
    <property type="molecule type" value="Genomic_DNA"/>
</dbReference>
<feature type="transmembrane region" description="Helical" evidence="2">
    <location>
        <begin position="47"/>
        <end position="70"/>
    </location>
</feature>
<gene>
    <name evidence="4" type="ORF">ACFQMA_02055</name>
</gene>
<feature type="compositionally biased region" description="Basic and acidic residues" evidence="1">
    <location>
        <begin position="133"/>
        <end position="166"/>
    </location>
</feature>
<keyword evidence="2" id="KW-0812">Transmembrane</keyword>
<sequence>MASERGDHGEHDERTDDEGPLVGVAAGAVTFLTLGVAFGLMFLGIPWFWVAFPVGFGGGIPLAVSLAKWYESREASERARVSGRRRSTERSDDTDEALEALRDRYARGEIDDEEFETRVERLLETESVDDAETFLRGDREDEARRRPRAADDGERATDDRDETERA</sequence>
<proteinExistence type="predicted"/>
<feature type="region of interest" description="Disordered" evidence="1">
    <location>
        <begin position="132"/>
        <end position="166"/>
    </location>
</feature>